<keyword evidence="1" id="KW-0812">Transmembrane</keyword>
<feature type="transmembrane region" description="Helical" evidence="1">
    <location>
        <begin position="371"/>
        <end position="388"/>
    </location>
</feature>
<feature type="transmembrane region" description="Helical" evidence="1">
    <location>
        <begin position="408"/>
        <end position="433"/>
    </location>
</feature>
<comment type="caution">
    <text evidence="2">The sequence shown here is derived from an EMBL/GenBank/DDBJ whole genome shotgun (WGS) entry which is preliminary data.</text>
</comment>
<protein>
    <submittedName>
        <fullName evidence="2">Uncharacterized protein</fullName>
    </submittedName>
</protein>
<evidence type="ECO:0000313" key="3">
    <source>
        <dbReference type="Proteomes" id="UP000324159"/>
    </source>
</evidence>
<dbReference type="Proteomes" id="UP000324159">
    <property type="component" value="Unassembled WGS sequence"/>
</dbReference>
<proteinExistence type="predicted"/>
<reference evidence="2 3" key="1">
    <citation type="submission" date="2019-07" db="EMBL/GenBank/DDBJ databases">
        <title>Genomic Encyclopedia of Type Strains, Phase IV (KMG-IV): sequencing the most valuable type-strain genomes for metagenomic binning, comparative biology and taxonomic classification.</title>
        <authorList>
            <person name="Goeker M."/>
        </authorList>
    </citation>
    <scope>NUCLEOTIDE SEQUENCE [LARGE SCALE GENOMIC DNA]</scope>
    <source>
        <strain evidence="2 3">SS015</strain>
    </source>
</reference>
<feature type="transmembrane region" description="Helical" evidence="1">
    <location>
        <begin position="319"/>
        <end position="341"/>
    </location>
</feature>
<keyword evidence="1" id="KW-0472">Membrane</keyword>
<dbReference type="RefSeq" id="WP_148896675.1">
    <property type="nucleotide sequence ID" value="NZ_VNIB01000012.1"/>
</dbReference>
<gene>
    <name evidence="2" type="ORF">EDC39_112122</name>
</gene>
<accession>A0A5D3WJS0</accession>
<dbReference type="OrthoDB" id="9793251at2"/>
<keyword evidence="3" id="KW-1185">Reference proteome</keyword>
<dbReference type="AlphaFoldDB" id="A0A5D3WJS0"/>
<evidence type="ECO:0000313" key="2">
    <source>
        <dbReference type="EMBL" id="TYO96834.1"/>
    </source>
</evidence>
<evidence type="ECO:0000256" key="1">
    <source>
        <dbReference type="SAM" id="Phobius"/>
    </source>
</evidence>
<organism evidence="2 3">
    <name type="scientific">Geothermobacter ehrlichii</name>
    <dbReference type="NCBI Taxonomy" id="213224"/>
    <lineage>
        <taxon>Bacteria</taxon>
        <taxon>Pseudomonadati</taxon>
        <taxon>Thermodesulfobacteriota</taxon>
        <taxon>Desulfuromonadia</taxon>
        <taxon>Desulfuromonadales</taxon>
        <taxon>Geothermobacteraceae</taxon>
        <taxon>Geothermobacter</taxon>
    </lineage>
</organism>
<sequence length="435" mass="50353">MQQFKFKGWVPNTSGAISFSLFGESSCPSPTIRWHRADADFRYIICAQKRQLLDSAIPFFKRTLNRILYKQSGEFYFLCLANGNGEIPKDGGRINGYVLIFDIRQWPSCLGRLKQYTSYLSDFDIDSKQTLNSYFHDKFDKCLADVAPLAYAMAQFTLERNGITEILVSSPYPSPTFHPAPIVETDDRERHIAGHNQIYKIASQCFIFIKDISHYHQNHTKSTDSIVKLHPVKDEHSNDWKLLTIKELYSQTIEFKRDPSDKVCANASGIIPYVKCFLDIVGQIDNLPKLKLDYLKESLDANHRKVQANESKSFNYQQFFLTVWLSIVGIIFSVTSFLEILPETNKSYIVYKYPAFFRLAVDIIANPIKTFSWVTALIIIFSLLSGIYRQPIFYYLLSKYRDIQRIFICLPLLFNIVTQLCFGVAVFIIYFFIIK</sequence>
<keyword evidence="1" id="KW-1133">Transmembrane helix</keyword>
<dbReference type="EMBL" id="VNIB01000012">
    <property type="protein sequence ID" value="TYO96834.1"/>
    <property type="molecule type" value="Genomic_DNA"/>
</dbReference>
<name>A0A5D3WJS0_9BACT</name>